<comment type="catalytic activity">
    <reaction evidence="6">
        <text>a hydroperoxide + [thioredoxin]-dithiol = an alcohol + [thioredoxin]-disulfide + H2O</text>
        <dbReference type="Rhea" id="RHEA:62620"/>
        <dbReference type="Rhea" id="RHEA-COMP:10698"/>
        <dbReference type="Rhea" id="RHEA-COMP:10700"/>
        <dbReference type="ChEBI" id="CHEBI:15377"/>
        <dbReference type="ChEBI" id="CHEBI:29950"/>
        <dbReference type="ChEBI" id="CHEBI:30879"/>
        <dbReference type="ChEBI" id="CHEBI:35924"/>
        <dbReference type="ChEBI" id="CHEBI:50058"/>
        <dbReference type="EC" id="1.11.1.24"/>
    </reaction>
</comment>
<keyword evidence="2 6" id="KW-0049">Antioxidant</keyword>
<dbReference type="Proteomes" id="UP000664835">
    <property type="component" value="Unassembled WGS sequence"/>
</dbReference>
<evidence type="ECO:0000256" key="3">
    <source>
        <dbReference type="ARBA" id="ARBA00023002"/>
    </source>
</evidence>
<sequence>MATITLEGNPIETAGTLPTSGKAPDFTLVGTDMSEKSLADFAGKNLVLNIFVSIDTGICADSTTRFNAELNNLENTEVLCISKDLPFALGRFCSAEGLEHVTPLSAFRSDFGQAYGNEITSGPIRGLLSRSIVVINPEGEVIYSEQVPEIVQEPNFDAALAALKA</sequence>
<evidence type="ECO:0000256" key="2">
    <source>
        <dbReference type="ARBA" id="ARBA00022862"/>
    </source>
</evidence>
<evidence type="ECO:0000256" key="1">
    <source>
        <dbReference type="ARBA" id="ARBA00022559"/>
    </source>
</evidence>
<evidence type="ECO:0000256" key="5">
    <source>
        <dbReference type="ARBA" id="ARBA00023284"/>
    </source>
</evidence>
<dbReference type="HAMAP" id="MF_00269">
    <property type="entry name" value="Tpx"/>
    <property type="match status" value="1"/>
</dbReference>
<proteinExistence type="inferred from homology"/>
<keyword evidence="5 6" id="KW-0676">Redox-active center</keyword>
<evidence type="ECO:0000313" key="9">
    <source>
        <dbReference type="Proteomes" id="UP000664835"/>
    </source>
</evidence>
<comment type="caution">
    <text evidence="8">The sequence shown here is derived from an EMBL/GenBank/DDBJ whole genome shotgun (WGS) entry which is preliminary data.</text>
</comment>
<dbReference type="InterPro" id="IPR036249">
    <property type="entry name" value="Thioredoxin-like_sf"/>
</dbReference>
<dbReference type="PANTHER" id="PTHR43110">
    <property type="entry name" value="THIOL PEROXIDASE"/>
    <property type="match status" value="1"/>
</dbReference>
<evidence type="ECO:0000256" key="4">
    <source>
        <dbReference type="ARBA" id="ARBA00023157"/>
    </source>
</evidence>
<dbReference type="InterPro" id="IPR018219">
    <property type="entry name" value="Tpx_CS"/>
</dbReference>
<accession>A0ABS3Q520</accession>
<comment type="subunit">
    <text evidence="6">Homodimer.</text>
</comment>
<feature type="domain" description="Thioredoxin" evidence="7">
    <location>
        <begin position="17"/>
        <end position="165"/>
    </location>
</feature>
<comment type="function">
    <text evidence="6">Thiol-specific peroxidase that catalyzes the reduction of hydrogen peroxide and organic hydroperoxides to water and alcohols, respectively. Plays a role in cell protection against oxidative stress by detoxifying peroxides.</text>
</comment>
<dbReference type="PROSITE" id="PS01265">
    <property type="entry name" value="TPX"/>
    <property type="match status" value="1"/>
</dbReference>
<keyword evidence="9" id="KW-1185">Reference proteome</keyword>
<dbReference type="CDD" id="cd03014">
    <property type="entry name" value="PRX_Atyp2cys"/>
    <property type="match status" value="1"/>
</dbReference>
<gene>
    <name evidence="6 8" type="primary">tpx</name>
    <name evidence="8" type="ORF">J3998_06320</name>
</gene>
<dbReference type="RefSeq" id="WP_208148725.1">
    <property type="nucleotide sequence ID" value="NZ_JAGETV010000008.1"/>
</dbReference>
<keyword evidence="3 6" id="KW-0560">Oxidoreductase</keyword>
<keyword evidence="1 6" id="KW-0575">Peroxidase</keyword>
<protein>
    <recommendedName>
        <fullName evidence="6">Thiol peroxidase</fullName>
        <shortName evidence="6">Tpx</shortName>
        <ecNumber evidence="6">1.11.1.24</ecNumber>
    </recommendedName>
    <alternativeName>
        <fullName evidence="6">Peroxiredoxin tpx</fullName>
        <shortName evidence="6">Prx</shortName>
    </alternativeName>
    <alternativeName>
        <fullName evidence="6">Thioredoxin peroxidase</fullName>
    </alternativeName>
    <alternativeName>
        <fullName evidence="6">Thioredoxin-dependent peroxiredoxin</fullName>
    </alternativeName>
</protein>
<dbReference type="Pfam" id="PF08534">
    <property type="entry name" value="Redoxin"/>
    <property type="match status" value="1"/>
</dbReference>
<evidence type="ECO:0000256" key="6">
    <source>
        <dbReference type="HAMAP-Rule" id="MF_00269"/>
    </source>
</evidence>
<dbReference type="PROSITE" id="PS51352">
    <property type="entry name" value="THIOREDOXIN_2"/>
    <property type="match status" value="1"/>
</dbReference>
<dbReference type="InterPro" id="IPR013740">
    <property type="entry name" value="Redoxin"/>
</dbReference>
<dbReference type="GO" id="GO:0004601">
    <property type="term" value="F:peroxidase activity"/>
    <property type="evidence" value="ECO:0007669"/>
    <property type="project" value="UniProtKB-KW"/>
</dbReference>
<comment type="similarity">
    <text evidence="6">Belongs to the peroxiredoxin family. Tpx subfamily.</text>
</comment>
<dbReference type="NCBIfam" id="NF001808">
    <property type="entry name" value="PRK00522.1"/>
    <property type="match status" value="1"/>
</dbReference>
<evidence type="ECO:0000313" key="8">
    <source>
        <dbReference type="EMBL" id="MBO1927188.1"/>
    </source>
</evidence>
<dbReference type="InterPro" id="IPR050455">
    <property type="entry name" value="Tpx_Peroxidase_subfamily"/>
</dbReference>
<evidence type="ECO:0000259" key="7">
    <source>
        <dbReference type="PROSITE" id="PS51352"/>
    </source>
</evidence>
<feature type="disulfide bond" description="Redox-active" evidence="6">
    <location>
        <begin position="59"/>
        <end position="93"/>
    </location>
</feature>
<dbReference type="EMBL" id="JAGETV010000008">
    <property type="protein sequence ID" value="MBO1927188.1"/>
    <property type="molecule type" value="Genomic_DNA"/>
</dbReference>
<organism evidence="8 9">
    <name type="scientific">Thiomicrorhabdus marina</name>
    <dbReference type="NCBI Taxonomy" id="2818442"/>
    <lineage>
        <taxon>Bacteria</taxon>
        <taxon>Pseudomonadati</taxon>
        <taxon>Pseudomonadota</taxon>
        <taxon>Gammaproteobacteria</taxon>
        <taxon>Thiotrichales</taxon>
        <taxon>Piscirickettsiaceae</taxon>
        <taxon>Thiomicrorhabdus</taxon>
    </lineage>
</organism>
<feature type="active site" description="Cysteine sulfenic acid (-SOH) intermediate" evidence="6">
    <location>
        <position position="59"/>
    </location>
</feature>
<name>A0ABS3Q520_9GAMM</name>
<dbReference type="SUPFAM" id="SSF52833">
    <property type="entry name" value="Thioredoxin-like"/>
    <property type="match status" value="1"/>
</dbReference>
<dbReference type="Gene3D" id="3.40.30.10">
    <property type="entry name" value="Glutaredoxin"/>
    <property type="match status" value="1"/>
</dbReference>
<dbReference type="EC" id="1.11.1.24" evidence="6"/>
<comment type="miscellaneous">
    <text evidence="6">The active site is a conserved redox-active cysteine residue, the peroxidatic cysteine (C(P)), which makes the nucleophilic attack on the peroxide substrate. The peroxide oxidizes the C(P)-SH to cysteine sulfenic acid (C(P)-SOH), which then reacts with another cysteine residue, the resolving cysteine (C(R)), to form a disulfide bridge. The disulfide is subsequently reduced by an appropriate electron donor to complete the catalytic cycle. In this atypical 2-Cys peroxiredoxin, C(R) is present in the same subunit to form an intramolecular disulfide. The disulfide is subsequently reduced by thioredoxin.</text>
</comment>
<dbReference type="PANTHER" id="PTHR43110:SF1">
    <property type="entry name" value="THIOL PEROXIDASE"/>
    <property type="match status" value="1"/>
</dbReference>
<reference evidence="8 9" key="1">
    <citation type="submission" date="2021-03" db="EMBL/GenBank/DDBJ databases">
        <title>Thiomicrorhabdus sp.nov.,novel sulfur-oxidizing bacteria isolated from coastal sediment.</title>
        <authorList>
            <person name="Liu X."/>
        </authorList>
    </citation>
    <scope>NUCLEOTIDE SEQUENCE [LARGE SCALE GENOMIC DNA]</scope>
    <source>
        <strain evidence="8 9">6S2-11</strain>
    </source>
</reference>
<keyword evidence="4 6" id="KW-1015">Disulfide bond</keyword>
<dbReference type="InterPro" id="IPR013766">
    <property type="entry name" value="Thioredoxin_domain"/>
</dbReference>
<dbReference type="InterPro" id="IPR002065">
    <property type="entry name" value="TPX"/>
</dbReference>